<reference evidence="1" key="1">
    <citation type="submission" date="2020-02" db="EMBL/GenBank/DDBJ databases">
        <authorList>
            <person name="Meier V. D."/>
        </authorList>
    </citation>
    <scope>NUCLEOTIDE SEQUENCE</scope>
    <source>
        <strain evidence="1">AVDCRST_MAG81</strain>
    </source>
</reference>
<accession>A0A6J4VAP8</accession>
<name>A0A6J4VAP8_9CYAN</name>
<sequence length="227" mass="25170">MLGAIFERFVEQSPVSVMVRGLMERVFAPRRMEELFEATAKVQYTRELLFSSIVELMSPVVCAIHPSVHAAYQAKARDMNVSLSAVYAKLNGIELEVSRALVQQTAQPMAEIVTQLGGQGSAWVEGYRVKILDGLCLAATDHRLKVLRSEAAAPLPGKSLVVLDPHLRLATDVFPCEDGHAQERFLLREVLATVQPNELWIADRNMCTLGFLFGLQQRKANECDSST</sequence>
<dbReference type="AlphaFoldDB" id="A0A6J4VAP8"/>
<protein>
    <submittedName>
        <fullName evidence="1">Uncharacterized protein</fullName>
    </submittedName>
</protein>
<evidence type="ECO:0000313" key="1">
    <source>
        <dbReference type="EMBL" id="CAA9571757.1"/>
    </source>
</evidence>
<proteinExistence type="predicted"/>
<dbReference type="EMBL" id="CADCWO010000097">
    <property type="protein sequence ID" value="CAA9571757.1"/>
    <property type="molecule type" value="Genomic_DNA"/>
</dbReference>
<organism evidence="1">
    <name type="scientific">uncultured Synechococcales cyanobacterium</name>
    <dbReference type="NCBI Taxonomy" id="1936017"/>
    <lineage>
        <taxon>Bacteria</taxon>
        <taxon>Bacillati</taxon>
        <taxon>Cyanobacteriota</taxon>
        <taxon>Cyanophyceae</taxon>
        <taxon>Synechococcales</taxon>
        <taxon>environmental samples</taxon>
    </lineage>
</organism>
<gene>
    <name evidence="1" type="ORF">AVDCRST_MAG81-1698</name>
</gene>